<evidence type="ECO:0000313" key="3">
    <source>
        <dbReference type="Proteomes" id="UP000824007"/>
    </source>
</evidence>
<name>A0A9D1YNE6_9FIRM</name>
<accession>A0A9D1YNE6</accession>
<reference evidence="2" key="2">
    <citation type="submission" date="2021-04" db="EMBL/GenBank/DDBJ databases">
        <authorList>
            <person name="Gilroy R."/>
        </authorList>
    </citation>
    <scope>NUCLEOTIDE SEQUENCE</scope>
    <source>
        <strain evidence="2">ChiSxjej3B15-24422</strain>
    </source>
</reference>
<dbReference type="Proteomes" id="UP000824007">
    <property type="component" value="Unassembled WGS sequence"/>
</dbReference>
<proteinExistence type="predicted"/>
<dbReference type="InterPro" id="IPR016624">
    <property type="entry name" value="UCP014753"/>
</dbReference>
<evidence type="ECO:0000259" key="1">
    <source>
        <dbReference type="Pfam" id="PF10022"/>
    </source>
</evidence>
<evidence type="ECO:0000313" key="2">
    <source>
        <dbReference type="EMBL" id="HIY59953.1"/>
    </source>
</evidence>
<gene>
    <name evidence="2" type="ORF">H9831_04625</name>
</gene>
<protein>
    <submittedName>
        <fullName evidence="2">DUF2264 domain-containing protein</fullName>
    </submittedName>
</protein>
<dbReference type="PANTHER" id="PTHR35339:SF4">
    <property type="entry name" value="LINALOOL DEHYDRATASE_ISOMERASE DOMAIN-CONTAINING PROTEIN"/>
    <property type="match status" value="1"/>
</dbReference>
<organism evidence="2 3">
    <name type="scientific">Candidatus Eisenbergiella pullistercoris</name>
    <dbReference type="NCBI Taxonomy" id="2838555"/>
    <lineage>
        <taxon>Bacteria</taxon>
        <taxon>Bacillati</taxon>
        <taxon>Bacillota</taxon>
        <taxon>Clostridia</taxon>
        <taxon>Lachnospirales</taxon>
        <taxon>Lachnospiraceae</taxon>
        <taxon>Eisenbergiella</taxon>
    </lineage>
</organism>
<dbReference type="AlphaFoldDB" id="A0A9D1YNE6"/>
<sequence>MAFQPETLDFEKSPYTGLVRESWIEAGKYLLEGIFQNIARFEDPVVLPRKETEITYPHKNASPDALETEKKAEMFEGLARSFFIAAPLIHDDPELTVCGYSMREYYKSQVLRTCTPGDPVSAGTYGQLQAMNGNQPFRAYQQTVETCALVICLWICRDEIWASYTKEEKDLIAAFLSGFAHASTVPQNWRLFNMLDMAFLHMEGYPIEEDVMLDHAQAVLNFYVGDGWYRDGHSFDYYSCWAFNVYAPIWNQWYGYENAPDIAARFEEHSNKLMETYADFFDRDGFTNMWGRSNIYRNASTSAFDGNLFLRNPAVDPGLARRISSGALMQFLSRDDVLYKGAFTLGFYGQFSPLVQGYSCAESPFWMGKAFLCLHLPADHPFWTAKENNGTWEKLKTGEVKETALNGPALCFTNHEANGETILRTGKVVKAPDDLHGMWNYGKLSFNTKYPWESSPVPQKGEPVRVGGVEAQQYVLKDVTTDTLQLPNVIFWSGEQDGVLYRREYFNFNLETEEHWIQAMNLADFPVSCGIMRVDRHKLHRRPVAFTLGSYGFPDNGTQILRYTQESAQQGVDASHASYLSNGVRRTAQAIVLKGKDSQGKERQMAMTVYDGWESLDVLTSEGTNPDSERSLILYASSAFRKQYGGYEPYVMISQVITKESTEDFTEEELFPIRSVTYEDAKGTGAYGTVTVELKDGTVKKVNYDGIEGHMTL</sequence>
<reference evidence="2" key="1">
    <citation type="journal article" date="2021" name="PeerJ">
        <title>Extensive microbial diversity within the chicken gut microbiome revealed by metagenomics and culture.</title>
        <authorList>
            <person name="Gilroy R."/>
            <person name="Ravi A."/>
            <person name="Getino M."/>
            <person name="Pursley I."/>
            <person name="Horton D.L."/>
            <person name="Alikhan N.F."/>
            <person name="Baker D."/>
            <person name="Gharbi K."/>
            <person name="Hall N."/>
            <person name="Watson M."/>
            <person name="Adriaenssens E.M."/>
            <person name="Foster-Nyarko E."/>
            <person name="Jarju S."/>
            <person name="Secka A."/>
            <person name="Antonio M."/>
            <person name="Oren A."/>
            <person name="Chaudhuri R.R."/>
            <person name="La Ragione R."/>
            <person name="Hildebrand F."/>
            <person name="Pallen M.J."/>
        </authorList>
    </citation>
    <scope>NUCLEOTIDE SEQUENCE</scope>
    <source>
        <strain evidence="2">ChiSxjej3B15-24422</strain>
    </source>
</reference>
<comment type="caution">
    <text evidence="2">The sequence shown here is derived from an EMBL/GenBank/DDBJ whole genome shotgun (WGS) entry which is preliminary data.</text>
</comment>
<dbReference type="Pfam" id="PF10022">
    <property type="entry name" value="DUF2264"/>
    <property type="match status" value="1"/>
</dbReference>
<dbReference type="PANTHER" id="PTHR35339">
    <property type="entry name" value="LINALOOL DEHYDRATASE_ISOMERASE DOMAIN-CONTAINING PROTEIN"/>
    <property type="match status" value="1"/>
</dbReference>
<feature type="domain" description="DUF2264" evidence="1">
    <location>
        <begin position="21"/>
        <end position="389"/>
    </location>
</feature>
<dbReference type="EMBL" id="DXDD01000059">
    <property type="protein sequence ID" value="HIY59953.1"/>
    <property type="molecule type" value="Genomic_DNA"/>
</dbReference>
<dbReference type="InterPro" id="IPR049349">
    <property type="entry name" value="DUF2264_N"/>
</dbReference>